<dbReference type="PANTHER" id="PTHR30157:SF0">
    <property type="entry name" value="NADPH-DEPENDENT FERRIC-CHELATE REDUCTASE"/>
    <property type="match status" value="1"/>
</dbReference>
<accession>A0ABT8KGA2</accession>
<comment type="caution">
    <text evidence="2">The sequence shown here is derived from an EMBL/GenBank/DDBJ whole genome shotgun (WGS) entry which is preliminary data.</text>
</comment>
<keyword evidence="3" id="KW-1185">Reference proteome</keyword>
<organism evidence="2 3">
    <name type="scientific">Leifsonia williamsii</name>
    <dbReference type="NCBI Taxonomy" id="3035919"/>
    <lineage>
        <taxon>Bacteria</taxon>
        <taxon>Bacillati</taxon>
        <taxon>Actinomycetota</taxon>
        <taxon>Actinomycetes</taxon>
        <taxon>Micrococcales</taxon>
        <taxon>Microbacteriaceae</taxon>
        <taxon>Leifsonia</taxon>
    </lineage>
</organism>
<evidence type="ECO:0000313" key="2">
    <source>
        <dbReference type="EMBL" id="MDN4616018.1"/>
    </source>
</evidence>
<evidence type="ECO:0000313" key="3">
    <source>
        <dbReference type="Proteomes" id="UP001174208"/>
    </source>
</evidence>
<dbReference type="Gene3D" id="3.40.50.80">
    <property type="entry name" value="Nucleotide-binding domain of ferredoxin-NADP reductase (FNR) module"/>
    <property type="match status" value="1"/>
</dbReference>
<reference evidence="2" key="1">
    <citation type="submission" date="2023-06" db="EMBL/GenBank/DDBJ databases">
        <title>MT1 and MT2 Draft Genomes of Novel Species.</title>
        <authorList>
            <person name="Venkateswaran K."/>
        </authorList>
    </citation>
    <scope>NUCLEOTIDE SEQUENCE</scope>
    <source>
        <strain evidence="2">F6_8S_P_1B</strain>
    </source>
</reference>
<dbReference type="PANTHER" id="PTHR30157">
    <property type="entry name" value="FERRIC REDUCTASE, NADPH-DEPENDENT"/>
    <property type="match status" value="1"/>
</dbReference>
<dbReference type="CDD" id="cd06193">
    <property type="entry name" value="siderophore_interacting"/>
    <property type="match status" value="1"/>
</dbReference>
<dbReference type="InterPro" id="IPR007037">
    <property type="entry name" value="SIP_rossman_dom"/>
</dbReference>
<dbReference type="Pfam" id="PF04954">
    <property type="entry name" value="SIP"/>
    <property type="match status" value="1"/>
</dbReference>
<evidence type="ECO:0000259" key="1">
    <source>
        <dbReference type="PROSITE" id="PS51384"/>
    </source>
</evidence>
<dbReference type="RefSeq" id="WP_301211945.1">
    <property type="nucleotide sequence ID" value="NZ_JAROCF010000001.1"/>
</dbReference>
<gene>
    <name evidence="2" type="ORF">P5G50_16325</name>
</gene>
<dbReference type="InterPro" id="IPR017927">
    <property type="entry name" value="FAD-bd_FR_type"/>
</dbReference>
<name>A0ABT8KGA2_9MICO</name>
<dbReference type="Proteomes" id="UP001174208">
    <property type="component" value="Unassembled WGS sequence"/>
</dbReference>
<dbReference type="PROSITE" id="PS51384">
    <property type="entry name" value="FAD_FR"/>
    <property type="match status" value="1"/>
</dbReference>
<dbReference type="InterPro" id="IPR039261">
    <property type="entry name" value="FNR_nucleotide-bd"/>
</dbReference>
<dbReference type="InterPro" id="IPR017938">
    <property type="entry name" value="Riboflavin_synthase-like_b-brl"/>
</dbReference>
<proteinExistence type="predicted"/>
<dbReference type="Gene3D" id="2.40.30.10">
    <property type="entry name" value="Translation factors"/>
    <property type="match status" value="1"/>
</dbReference>
<dbReference type="SUPFAM" id="SSF63380">
    <property type="entry name" value="Riboflavin synthase domain-like"/>
    <property type="match status" value="1"/>
</dbReference>
<dbReference type="Pfam" id="PF08021">
    <property type="entry name" value="FAD_binding_9"/>
    <property type="match status" value="1"/>
</dbReference>
<feature type="domain" description="FAD-binding FR-type" evidence="1">
    <location>
        <begin position="14"/>
        <end position="148"/>
    </location>
</feature>
<sequence length="313" mass="34495">MTIIAPPRLERPAYRPYRAEVVAVRSLSPHFTRVSFRCDAFEHFGTEGLDQRIKLFFPLADGTFSDLGFDDEESIAAGDWYDRWRALPEDRRNPFRTYTVRTADPDDRRVDIDFVAHGDGGPAARWLLGAAPGDELVIVGPDSRSPVRGSGIDWRPGDCTELLLAGDETATPAIAAILESRPADCHARVFIEVPSAEDAQPLRAPAGVTITWLARGEAPTGTALLPAVEQWLAANPEVVASAAAPRRQRLADVDIDREILWESPEHAPGGFYAWVAGESAAVKAIRRLLVRGHGIDRHRVAFMGYWRLGRAEN</sequence>
<dbReference type="EMBL" id="JAROCF010000001">
    <property type="protein sequence ID" value="MDN4616018.1"/>
    <property type="molecule type" value="Genomic_DNA"/>
</dbReference>
<protein>
    <submittedName>
        <fullName evidence="2">Siderophore-interacting protein</fullName>
    </submittedName>
</protein>
<dbReference type="InterPro" id="IPR013113">
    <property type="entry name" value="SIP_FAD-bd"/>
</dbReference>
<dbReference type="InterPro" id="IPR039374">
    <property type="entry name" value="SIP_fam"/>
</dbReference>